<dbReference type="PANTHER" id="PTHR40077:SF1">
    <property type="entry name" value="MEMBRANE PROTEIN"/>
    <property type="match status" value="1"/>
</dbReference>
<dbReference type="InterPro" id="IPR023845">
    <property type="entry name" value="DUF3817_TM"/>
</dbReference>
<feature type="transmembrane region" description="Helical" evidence="6">
    <location>
        <begin position="75"/>
        <end position="93"/>
    </location>
</feature>
<accession>A0A6S6SNF2</accession>
<evidence type="ECO:0000259" key="7">
    <source>
        <dbReference type="Pfam" id="PF12823"/>
    </source>
</evidence>
<sequence length="130" mass="14556">MIKIVINRVLSAQFTTLLSLFGYNPKNLTTQGNIDMTELKKFRLINKVEGISFLILLFVAMPLKYFAGIPMATKIVGMIHGIFVFAFLYQLFAASDEAPFSGKEMAILTLMSLIPFGSFYNDKLCAAKEK</sequence>
<organism evidence="8">
    <name type="scientific">uncultured Sulfurovum sp</name>
    <dbReference type="NCBI Taxonomy" id="269237"/>
    <lineage>
        <taxon>Bacteria</taxon>
        <taxon>Pseudomonadati</taxon>
        <taxon>Campylobacterota</taxon>
        <taxon>Epsilonproteobacteria</taxon>
        <taxon>Campylobacterales</taxon>
        <taxon>Sulfurovaceae</taxon>
        <taxon>Sulfurovum</taxon>
        <taxon>environmental samples</taxon>
    </lineage>
</organism>
<proteinExistence type="predicted"/>
<evidence type="ECO:0000256" key="4">
    <source>
        <dbReference type="ARBA" id="ARBA00022989"/>
    </source>
</evidence>
<feature type="transmembrane region" description="Helical" evidence="6">
    <location>
        <begin position="44"/>
        <end position="63"/>
    </location>
</feature>
<dbReference type="Pfam" id="PF12823">
    <property type="entry name" value="DUF3817"/>
    <property type="match status" value="1"/>
</dbReference>
<evidence type="ECO:0000313" key="8">
    <source>
        <dbReference type="EMBL" id="CAA6804495.1"/>
    </source>
</evidence>
<keyword evidence="4 6" id="KW-1133">Transmembrane helix</keyword>
<protein>
    <recommendedName>
        <fullName evidence="7">DUF3817 domain-containing protein</fullName>
    </recommendedName>
</protein>
<gene>
    <name evidence="8" type="ORF">HELGO_WM13682</name>
</gene>
<evidence type="ECO:0000256" key="1">
    <source>
        <dbReference type="ARBA" id="ARBA00004651"/>
    </source>
</evidence>
<evidence type="ECO:0000256" key="3">
    <source>
        <dbReference type="ARBA" id="ARBA00022692"/>
    </source>
</evidence>
<keyword evidence="5 6" id="KW-0472">Membrane</keyword>
<evidence type="ECO:0000256" key="6">
    <source>
        <dbReference type="SAM" id="Phobius"/>
    </source>
</evidence>
<dbReference type="EMBL" id="CACVAR010000125">
    <property type="protein sequence ID" value="CAA6804495.1"/>
    <property type="molecule type" value="Genomic_DNA"/>
</dbReference>
<name>A0A6S6SNF2_9BACT</name>
<reference evidence="8" key="1">
    <citation type="submission" date="2020-01" db="EMBL/GenBank/DDBJ databases">
        <authorList>
            <person name="Meier V. D."/>
            <person name="Meier V D."/>
        </authorList>
    </citation>
    <scope>NUCLEOTIDE SEQUENCE</scope>
    <source>
        <strain evidence="8">HLG_WM_MAG_03</strain>
    </source>
</reference>
<dbReference type="NCBIfam" id="TIGR03954">
    <property type="entry name" value="integ_memb_HG"/>
    <property type="match status" value="1"/>
</dbReference>
<dbReference type="AlphaFoldDB" id="A0A6S6SNF2"/>
<comment type="subcellular location">
    <subcellularLocation>
        <location evidence="1">Cell membrane</location>
        <topology evidence="1">Multi-pass membrane protein</topology>
    </subcellularLocation>
</comment>
<feature type="domain" description="DUF3817" evidence="7">
    <location>
        <begin position="39"/>
        <end position="123"/>
    </location>
</feature>
<dbReference type="GO" id="GO:0005886">
    <property type="term" value="C:plasma membrane"/>
    <property type="evidence" value="ECO:0007669"/>
    <property type="project" value="UniProtKB-SubCell"/>
</dbReference>
<keyword evidence="2" id="KW-1003">Cell membrane</keyword>
<keyword evidence="3 6" id="KW-0812">Transmembrane</keyword>
<dbReference type="PANTHER" id="PTHR40077">
    <property type="entry name" value="MEMBRANE PROTEIN-RELATED"/>
    <property type="match status" value="1"/>
</dbReference>
<evidence type="ECO:0000256" key="2">
    <source>
        <dbReference type="ARBA" id="ARBA00022475"/>
    </source>
</evidence>
<evidence type="ECO:0000256" key="5">
    <source>
        <dbReference type="ARBA" id="ARBA00023136"/>
    </source>
</evidence>